<keyword evidence="3" id="KW-1185">Reference proteome</keyword>
<dbReference type="AlphaFoldDB" id="A0A183I4B8"/>
<name>A0A183I4B8_9BILA</name>
<protein>
    <submittedName>
        <fullName evidence="2 4">Uncharacterized protein</fullName>
    </submittedName>
</protein>
<evidence type="ECO:0000313" key="2">
    <source>
        <dbReference type="EMBL" id="VDP17709.1"/>
    </source>
</evidence>
<reference evidence="2 3" key="2">
    <citation type="submission" date="2018-11" db="EMBL/GenBank/DDBJ databases">
        <authorList>
            <consortium name="Pathogen Informatics"/>
        </authorList>
    </citation>
    <scope>NUCLEOTIDE SEQUENCE [LARGE SCALE GENOMIC DNA]</scope>
</reference>
<accession>A0A183I4B8</accession>
<organism evidence="4">
    <name type="scientific">Onchocerca flexuosa</name>
    <dbReference type="NCBI Taxonomy" id="387005"/>
    <lineage>
        <taxon>Eukaryota</taxon>
        <taxon>Metazoa</taxon>
        <taxon>Ecdysozoa</taxon>
        <taxon>Nematoda</taxon>
        <taxon>Chromadorea</taxon>
        <taxon>Rhabditida</taxon>
        <taxon>Spirurina</taxon>
        <taxon>Spiruromorpha</taxon>
        <taxon>Filarioidea</taxon>
        <taxon>Onchocercidae</taxon>
        <taxon>Onchocerca</taxon>
    </lineage>
</organism>
<reference evidence="4" key="1">
    <citation type="submission" date="2016-06" db="UniProtKB">
        <authorList>
            <consortium name="WormBaseParasite"/>
        </authorList>
    </citation>
    <scope>IDENTIFICATION</scope>
</reference>
<feature type="region of interest" description="Disordered" evidence="1">
    <location>
        <begin position="27"/>
        <end position="46"/>
    </location>
</feature>
<dbReference type="WBParaSite" id="OFLC_0001458801-mRNA-1">
    <property type="protein sequence ID" value="OFLC_0001458801-mRNA-1"/>
    <property type="gene ID" value="OFLC_0001458801"/>
</dbReference>
<evidence type="ECO:0000313" key="3">
    <source>
        <dbReference type="Proteomes" id="UP000267606"/>
    </source>
</evidence>
<proteinExistence type="predicted"/>
<dbReference type="Proteomes" id="UP000267606">
    <property type="component" value="Unassembled WGS sequence"/>
</dbReference>
<sequence length="83" mass="9124">MFRNKHCSNKHLLAPRVPAHVIQLGQASKQASKQAKPSRRMTRATGISSPSSIFVMEILFPSGGNHEQTAAFVQDSKLAFNAY</sequence>
<gene>
    <name evidence="2" type="ORF">OFLC_LOCUS14579</name>
</gene>
<evidence type="ECO:0000313" key="4">
    <source>
        <dbReference type="WBParaSite" id="OFLC_0001458801-mRNA-1"/>
    </source>
</evidence>
<dbReference type="EMBL" id="UZAJ01040971">
    <property type="protein sequence ID" value="VDP17709.1"/>
    <property type="molecule type" value="Genomic_DNA"/>
</dbReference>
<evidence type="ECO:0000256" key="1">
    <source>
        <dbReference type="SAM" id="MobiDB-lite"/>
    </source>
</evidence>